<organism evidence="1">
    <name type="scientific">mine drainage metagenome</name>
    <dbReference type="NCBI Taxonomy" id="410659"/>
    <lineage>
        <taxon>unclassified sequences</taxon>
        <taxon>metagenomes</taxon>
        <taxon>ecological metagenomes</taxon>
    </lineage>
</organism>
<sequence>MSAITENGFESTVNVLIIESETNDIRFEAFCRGVVSALEGGATILSTSLSWDLGRDGVGLGRAAGIYVCTSLRDDVDTKALSDIQRIKDTTRGISRLYFCSSQRLSEHGRDKIEQALAREFDDEIPVVCLGATQLVETAQQRSPDLLEKQYGAEIKNTLRAIQRGPGDETEIRGLRLALISSSADDSAAIRSTLYKAGLLDALADGQRRTLLMCSKDFSAVLRLQRNIAFEALRPHLQDLVTENFIAQQDDLYSITDLGVQQVKLREKEAAERLLVGRQSIREALETAIGSRFLDDHFNVIWSVLEERMSHYFLARGDAIVAEISDLVSGNPGSVDTASSGKGSSLSFLEELAQSVASTSANAQQRDEIFQAIKDMFTDRTSVATDWLLRLSASFLAACAAGLEHSSSAALSKLLSRTSLALDTDVVLSLIGEGEPEHDSVETIVTRWSQLGGKLLVAEPVLEEAAYHAHIAQADYDEVSRRLPGTPDERMHLIENVFVRSFAELLAKHQAKSNQWRAYIGQYRGLEPRDWSRLSETISTEYPITKLPPRSFQEAQLESDVRKFLSTDLEARFDGDALRNAKDKARRDAELYSALVHHVKTLKATDPGATCLLVSSARRLLLAEQEFHRSGEPQLIVSVSAVLYLLSMLPDVSLGLSSMKSFLFDERRRSFSSDLERTLIRLVRSSQEYSMPWAKRGSLMRQLRESMVKEAQAQGVRRPRFSDIAEQEKKMTNPANMSRTVEILKNALDSIALDTRAEKENAALRAKVKALEDELAKARLPKRK</sequence>
<proteinExistence type="predicted"/>
<comment type="caution">
    <text evidence="1">The sequence shown here is derived from an EMBL/GenBank/DDBJ whole genome shotgun (WGS) entry which is preliminary data.</text>
</comment>
<name>A0A1J5RCG2_9ZZZZ</name>
<dbReference type="EMBL" id="MLJW01000207">
    <property type="protein sequence ID" value="OIQ93465.1"/>
    <property type="molecule type" value="Genomic_DNA"/>
</dbReference>
<dbReference type="AlphaFoldDB" id="A0A1J5RCG2"/>
<gene>
    <name evidence="1" type="ORF">GALL_246170</name>
</gene>
<accession>A0A1J5RCG2</accession>
<reference evidence="1" key="1">
    <citation type="submission" date="2016-10" db="EMBL/GenBank/DDBJ databases">
        <title>Sequence of Gallionella enrichment culture.</title>
        <authorList>
            <person name="Poehlein A."/>
            <person name="Muehling M."/>
            <person name="Daniel R."/>
        </authorList>
    </citation>
    <scope>NUCLEOTIDE SEQUENCE</scope>
</reference>
<protein>
    <submittedName>
        <fullName evidence="1">Uncharacterized protein</fullName>
    </submittedName>
</protein>
<evidence type="ECO:0000313" key="1">
    <source>
        <dbReference type="EMBL" id="OIQ93465.1"/>
    </source>
</evidence>